<dbReference type="AlphaFoldDB" id="A0A7U6GE30"/>
<gene>
    <name evidence="1" type="ordered locus">CSE_05390</name>
</gene>
<dbReference type="Proteomes" id="UP000004793">
    <property type="component" value="Chromosome"/>
</dbReference>
<evidence type="ECO:0000313" key="2">
    <source>
        <dbReference type="Proteomes" id="UP000004793"/>
    </source>
</evidence>
<protein>
    <submittedName>
        <fullName evidence="1">Uncharacterized protein</fullName>
    </submittedName>
</protein>
<sequence length="341" mass="38848">MMFKRGNLNDIFNDYIVFRELNPVRRSLPNFEMLKDKLGLQTLPRKKDKDYAIVLSEILKSAMDFSNIIYLGDTFLSDLTVIKNLKELGFDVFGVITDEEAKNTNSPHGYVVFNDSWSKVKDLVFDKISDKTILVIDIDKTAIGAHGRNHLPIDKARTDAIVSLAETIFEKHFDTAEEENFLKLYKSIHTKDLLHFTQDNQDIVSIVALIIYSNAISFDEFLRRANTISFEEFIEGINVSGLIQGLVQEVKDNVIKKSPTLFPTFRKIELEKTLARMDYLPSDTPLETLFSEEILITGEVFEIGTYVLSKGAIVFGVSDKPEIASFSEDKSIFTKVMKIYP</sequence>
<keyword evidence="2" id="KW-1185">Reference proteome</keyword>
<accession>A0A7U6GE30</accession>
<name>A0A7U6GE30_CALEA</name>
<dbReference type="RefSeq" id="WP_014453069.1">
    <property type="nucleotide sequence ID" value="NC_017096.1"/>
</dbReference>
<proteinExistence type="predicted"/>
<dbReference type="OrthoDB" id="146419at2"/>
<dbReference type="KEGG" id="cex:CSE_05390"/>
<reference evidence="1 2" key="1">
    <citation type="submission" date="2011-01" db="EMBL/GenBank/DDBJ databases">
        <title>Whole genome sequence of Caldisericum exile AZM16c01.</title>
        <authorList>
            <person name="Narita-Yamada S."/>
            <person name="Kawakoshi A."/>
            <person name="Nakamura S."/>
            <person name="Sasagawa M."/>
            <person name="Fukada J."/>
            <person name="Sekine M."/>
            <person name="Kato Y."/>
            <person name="Fukai R."/>
            <person name="Sasaki K."/>
            <person name="Hanamaki A."/>
            <person name="Narita H."/>
            <person name="Konno Y."/>
            <person name="Mori K."/>
            <person name="Yamazaki S."/>
            <person name="Suzuki K."/>
            <person name="Fujita N."/>
        </authorList>
    </citation>
    <scope>NUCLEOTIDE SEQUENCE [LARGE SCALE GENOMIC DNA]</scope>
    <source>
        <strain evidence="2">DSM 21853 / NBRC 104410 / AZM16c01</strain>
    </source>
</reference>
<evidence type="ECO:0000313" key="1">
    <source>
        <dbReference type="EMBL" id="BAL80665.1"/>
    </source>
</evidence>
<dbReference type="EMBL" id="AP012051">
    <property type="protein sequence ID" value="BAL80665.1"/>
    <property type="molecule type" value="Genomic_DNA"/>
</dbReference>
<organism evidence="1 2">
    <name type="scientific">Caldisericum exile (strain DSM 21853 / NBRC 104410 / AZM16c01)</name>
    <dbReference type="NCBI Taxonomy" id="511051"/>
    <lineage>
        <taxon>Bacteria</taxon>
        <taxon>Pseudomonadati</taxon>
        <taxon>Caldisericota/Cryosericota group</taxon>
        <taxon>Caldisericota</taxon>
        <taxon>Caldisericia</taxon>
        <taxon>Caldisericales</taxon>
        <taxon>Caldisericaceae</taxon>
        <taxon>Caldisericum</taxon>
    </lineage>
</organism>